<proteinExistence type="inferred from homology"/>
<reference evidence="4 5" key="1">
    <citation type="submission" date="2017-04" db="EMBL/GenBank/DDBJ databases">
        <authorList>
            <person name="Afonso C.L."/>
            <person name="Miller P.J."/>
            <person name="Scott M.A."/>
            <person name="Spackman E."/>
            <person name="Goraichik I."/>
            <person name="Dimitrov K.M."/>
            <person name="Suarez D.L."/>
            <person name="Swayne D.E."/>
        </authorList>
    </citation>
    <scope>NUCLEOTIDE SEQUENCE [LARGE SCALE GENOMIC DNA]</scope>
    <source>
        <strain evidence="4 5">LMG26642</strain>
    </source>
</reference>
<feature type="transmembrane region" description="Helical" evidence="2">
    <location>
        <begin position="479"/>
        <end position="499"/>
    </location>
</feature>
<keyword evidence="5" id="KW-1185">Reference proteome</keyword>
<organism evidence="4 5">
    <name type="scientific">Carnobacterium iners</name>
    <dbReference type="NCBI Taxonomy" id="1073423"/>
    <lineage>
        <taxon>Bacteria</taxon>
        <taxon>Bacillati</taxon>
        <taxon>Bacillota</taxon>
        <taxon>Bacilli</taxon>
        <taxon>Lactobacillales</taxon>
        <taxon>Carnobacteriaceae</taxon>
        <taxon>Carnobacterium</taxon>
    </lineage>
</organism>
<keyword evidence="2" id="KW-0812">Transmembrane</keyword>
<evidence type="ECO:0000256" key="2">
    <source>
        <dbReference type="SAM" id="Phobius"/>
    </source>
</evidence>
<evidence type="ECO:0000256" key="1">
    <source>
        <dbReference type="ARBA" id="ARBA00009670"/>
    </source>
</evidence>
<accession>A0A1X7MZP9</accession>
<dbReference type="InterPro" id="IPR050154">
    <property type="entry name" value="UbiB_kinase"/>
</dbReference>
<evidence type="ECO:0000313" key="4">
    <source>
        <dbReference type="EMBL" id="SMH30377.1"/>
    </source>
</evidence>
<feature type="transmembrane region" description="Helical" evidence="2">
    <location>
        <begin position="505"/>
        <end position="527"/>
    </location>
</feature>
<dbReference type="AlphaFoldDB" id="A0A1X7MZP9"/>
<evidence type="ECO:0000259" key="3">
    <source>
        <dbReference type="Pfam" id="PF03109"/>
    </source>
</evidence>
<dbReference type="PANTHER" id="PTHR10566">
    <property type="entry name" value="CHAPERONE-ACTIVITY OF BC1 COMPLEX CABC1 -RELATED"/>
    <property type="match status" value="1"/>
</dbReference>
<protein>
    <submittedName>
        <fullName evidence="4">Ubiquinone biosynthesis protein</fullName>
    </submittedName>
</protein>
<comment type="similarity">
    <text evidence="1">Belongs to the protein kinase superfamily. ADCK protein kinase family.</text>
</comment>
<keyword evidence="4" id="KW-0830">Ubiquinone</keyword>
<sequence length="532" mass="60107">MEKSGGERLREIATVLASYGFGYLYRTKFKNANQKQDAVSLRKAFEELGSSFIKIGQIISTRPDLLPQDYIDELSKLQDNVPPFPFSDIQRIFKEEFGEEIKMVFDQIEEIPLASASIAQVHRARMKNGEEVIVKVQRPDIEENLLRDIALFSRILSLAPNTIKDLISDSDLALKEIEEATKIELDFRNEATALLKFKVFNRELESVGVPNLVIAYVSKRVLVEEYIEGIKILNLPKLEKEGYIKKDIAEKLIVCFFSQVFKDGYFHGDPHPGNILIRDKKIVFIDFGIMGELAVGNKESLIKLLKAIVFNDVDLVMNILLKIGVTKERINQYEFYEDLNYFFETYLTASYQQINMSTLFSDILEVTQKHRIIIPTDFTMLVKSMGMLEGILAELDPEINVLKVANLYLQASDDLSLYDSISKEKLAITSYKLSKDIIGFPNQLRQLLTNANSGRAKLHIELVDADNKWKGLNKMVNRLVFALIIAALILSSAIIVAMAESSSVSVIGIVIFLGAGLMGIWLLISIIRSGTL</sequence>
<dbReference type="EMBL" id="FXBJ01000002">
    <property type="protein sequence ID" value="SMH30377.1"/>
    <property type="molecule type" value="Genomic_DNA"/>
</dbReference>
<dbReference type="RefSeq" id="WP_085559358.1">
    <property type="nucleotide sequence ID" value="NZ_FOAH01000001.1"/>
</dbReference>
<dbReference type="Pfam" id="PF03109">
    <property type="entry name" value="ABC1"/>
    <property type="match status" value="1"/>
</dbReference>
<keyword evidence="2" id="KW-1133">Transmembrane helix</keyword>
<dbReference type="SUPFAM" id="SSF56112">
    <property type="entry name" value="Protein kinase-like (PK-like)"/>
    <property type="match status" value="1"/>
</dbReference>
<dbReference type="Gene3D" id="1.10.510.10">
    <property type="entry name" value="Transferase(Phosphotransferase) domain 1"/>
    <property type="match status" value="1"/>
</dbReference>
<dbReference type="PANTHER" id="PTHR10566:SF113">
    <property type="entry name" value="PROTEIN ACTIVITY OF BC1 COMPLEX KINASE 7, CHLOROPLASTIC"/>
    <property type="match status" value="1"/>
</dbReference>
<dbReference type="STRING" id="1073423.SAMN04488700_1173"/>
<dbReference type="InterPro" id="IPR004147">
    <property type="entry name" value="ABC1_dom"/>
</dbReference>
<dbReference type="OrthoDB" id="9795390at2"/>
<dbReference type="InterPro" id="IPR011009">
    <property type="entry name" value="Kinase-like_dom_sf"/>
</dbReference>
<evidence type="ECO:0000313" key="5">
    <source>
        <dbReference type="Proteomes" id="UP000193435"/>
    </source>
</evidence>
<dbReference type="CDD" id="cd05121">
    <property type="entry name" value="ABC1_ADCK3-like"/>
    <property type="match status" value="1"/>
</dbReference>
<keyword evidence="2" id="KW-0472">Membrane</keyword>
<name>A0A1X7MZP9_9LACT</name>
<gene>
    <name evidence="4" type="ORF">SAMN04488700_1173</name>
</gene>
<dbReference type="Proteomes" id="UP000193435">
    <property type="component" value="Unassembled WGS sequence"/>
</dbReference>
<feature type="domain" description="ABC1 atypical kinase-like" evidence="3">
    <location>
        <begin position="76"/>
        <end position="318"/>
    </location>
</feature>